<accession>A7IW10</accession>
<dbReference type="EMBL" id="DQ491002">
    <property type="protein sequence ID" value="ABT14534.1"/>
    <property type="molecule type" value="Genomic_DNA"/>
</dbReference>
<proteinExistence type="predicted"/>
<dbReference type="RefSeq" id="YP_001497331.1">
    <property type="nucleotide sequence ID" value="NC_009898.1"/>
</dbReference>
<name>A7IW10_PBCVN</name>
<protein>
    <submittedName>
        <fullName evidence="1">Uncharacterized protein b135L</fullName>
    </submittedName>
</protein>
<organismHost>
    <name type="scientific">Chlorella</name>
    <dbReference type="NCBI Taxonomy" id="3071"/>
</organismHost>
<evidence type="ECO:0000313" key="2">
    <source>
        <dbReference type="Proteomes" id="UP000202419"/>
    </source>
</evidence>
<keyword evidence="2" id="KW-1185">Reference proteome</keyword>
<dbReference type="Proteomes" id="UP000202419">
    <property type="component" value="Segment"/>
</dbReference>
<sequence length="66" mass="7495">MACLVVSGRIAFLPSSGGQIYFLWQLPLCSIHLNVSYVLDTIRCHIDPFSELVHFGMFCIDIHECH</sequence>
<evidence type="ECO:0000313" key="1">
    <source>
        <dbReference type="EMBL" id="ABT14534.1"/>
    </source>
</evidence>
<reference evidence="1 2" key="1">
    <citation type="journal article" date="2007" name="Virology">
        <title>Sequence and annotation of the 369-kb NY-2A and the 345-kb AR158 viruses that infect Chlorella NC64A.</title>
        <authorList>
            <person name="Fitzgerald L.A."/>
            <person name="Graves M.V."/>
            <person name="Li X."/>
            <person name="Feldblyum T."/>
            <person name="Nierman W.C."/>
            <person name="Van Etten J.L."/>
        </authorList>
    </citation>
    <scope>NUCLEOTIDE SEQUENCE [LARGE SCALE GENOMIC DNA]</scope>
    <source>
        <strain evidence="1 2">NY-2A</strain>
    </source>
</reference>
<dbReference type="KEGG" id="vg:5659153"/>
<gene>
    <name evidence="1" type="primary">b135L</name>
    <name evidence="1" type="ORF">NY2A_b135L</name>
</gene>
<dbReference type="GeneID" id="5659153"/>
<organism evidence="1 2">
    <name type="scientific">Paramecium bursaria Chlorella virus NY2A</name>
    <name type="common">PBCV-NY2A</name>
    <dbReference type="NCBI Taxonomy" id="46021"/>
    <lineage>
        <taxon>Viruses</taxon>
        <taxon>Varidnaviria</taxon>
        <taxon>Bamfordvirae</taxon>
        <taxon>Nucleocytoviricota</taxon>
        <taxon>Megaviricetes</taxon>
        <taxon>Algavirales</taxon>
        <taxon>Phycodnaviridae</taxon>
        <taxon>Chlorovirus</taxon>
        <taxon>Chlorovirus americanus</taxon>
    </lineage>
</organism>